<evidence type="ECO:0000313" key="5">
    <source>
        <dbReference type="RefSeq" id="XP_030761288.1"/>
    </source>
</evidence>
<sequence>MLAKFDPVISEHLNNISKCKDNKTRIPHYLGQHFQNEIINILADSIRNEITRIVKNAKYYAIILDSTPDISHTEQITFVIRCVNTTDGKVDILEFFLGFFPITNTTGEGLCNFLLEKLLPSLQLEVKDIRGQGYDNGSNMKGKNIGLQKRILDINPRALYVPCAAHTLNLVVNDAASSSGEISGFFDIVQEVYNYFSASPYRWDILKKHVKSLTLKPLSETRWESRINAIRPLKQDLKNIITALNVLIEDPTRDTKTKMGAKSIIKSLQTFKFLCSVLIWHDLLSRIDVLSKMLQNPKLNIAECIQGLDNLKKYLEFQRSDDNFKIFVESATTLVRDLGTDPEFPISKLRKKARLFDYEGSDEPISNPVQQFKTAFYFTILDHAISSVNERFTLLSECYSIFCFLYEFHKISNENLMKACMDLDIKLQVREEENIVKDIDGIQLFNELTSFKDIFPGEKQPTEILEIIVKNDLIPCFPNFALALRIFLTLPVSVASGERSFSKLKIIKNYLRNNMTQERLTDLAIISIESAFSEKIDLTEIIDKFASQKARKVSL</sequence>
<keyword evidence="3" id="KW-1185">Reference proteome</keyword>
<dbReference type="InterPro" id="IPR008906">
    <property type="entry name" value="HATC_C_dom"/>
</dbReference>
<dbReference type="AlphaFoldDB" id="A0A6J2YBP0"/>
<dbReference type="RefSeq" id="XP_030761288.1">
    <property type="nucleotide sequence ID" value="XM_030905428.1"/>
</dbReference>
<dbReference type="Pfam" id="PF14291">
    <property type="entry name" value="DUF4371"/>
    <property type="match status" value="1"/>
</dbReference>
<dbReference type="OrthoDB" id="10066376at2759"/>
<reference evidence="4 5" key="1">
    <citation type="submission" date="2025-04" db="UniProtKB">
        <authorList>
            <consortium name="RefSeq"/>
        </authorList>
    </citation>
    <scope>IDENTIFICATION</scope>
    <source>
        <tissue evidence="4 5">Gonads</tissue>
    </source>
</reference>
<feature type="domain" description="DUF4371" evidence="2">
    <location>
        <begin position="33"/>
        <end position="143"/>
    </location>
</feature>
<dbReference type="GO" id="GO:0046983">
    <property type="term" value="F:protein dimerization activity"/>
    <property type="evidence" value="ECO:0007669"/>
    <property type="project" value="InterPro"/>
</dbReference>
<evidence type="ECO:0000313" key="3">
    <source>
        <dbReference type="Proteomes" id="UP000504635"/>
    </source>
</evidence>
<accession>A0A6J2YBP0</accession>
<dbReference type="Proteomes" id="UP000504635">
    <property type="component" value="Unplaced"/>
</dbReference>
<name>A0A6J2YBP0_SITOR</name>
<dbReference type="InterPro" id="IPR025398">
    <property type="entry name" value="DUF4371"/>
</dbReference>
<evidence type="ECO:0000259" key="2">
    <source>
        <dbReference type="Pfam" id="PF14291"/>
    </source>
</evidence>
<dbReference type="KEGG" id="soy:115886334"/>
<protein>
    <submittedName>
        <fullName evidence="4 5">Zinc finger MYM-type protein 1-like isoform X1</fullName>
    </submittedName>
</protein>
<feature type="domain" description="HAT C-terminal dimerisation" evidence="1">
    <location>
        <begin position="461"/>
        <end position="530"/>
    </location>
</feature>
<organism evidence="3 5">
    <name type="scientific">Sitophilus oryzae</name>
    <name type="common">Rice weevil</name>
    <name type="synonym">Curculio oryzae</name>
    <dbReference type="NCBI Taxonomy" id="7048"/>
    <lineage>
        <taxon>Eukaryota</taxon>
        <taxon>Metazoa</taxon>
        <taxon>Ecdysozoa</taxon>
        <taxon>Arthropoda</taxon>
        <taxon>Hexapoda</taxon>
        <taxon>Insecta</taxon>
        <taxon>Pterygota</taxon>
        <taxon>Neoptera</taxon>
        <taxon>Endopterygota</taxon>
        <taxon>Coleoptera</taxon>
        <taxon>Polyphaga</taxon>
        <taxon>Cucujiformia</taxon>
        <taxon>Curculionidae</taxon>
        <taxon>Dryophthorinae</taxon>
        <taxon>Sitophilus</taxon>
    </lineage>
</organism>
<dbReference type="PANTHER" id="PTHR45749:SF35">
    <property type="entry name" value="AC-LIKE TRANSPOSASE-RELATED"/>
    <property type="match status" value="1"/>
</dbReference>
<evidence type="ECO:0000313" key="4">
    <source>
        <dbReference type="RefSeq" id="XP_030759582.1"/>
    </source>
</evidence>
<evidence type="ECO:0000259" key="1">
    <source>
        <dbReference type="Pfam" id="PF05699"/>
    </source>
</evidence>
<dbReference type="RefSeq" id="XP_030759582.1">
    <property type="nucleotide sequence ID" value="XM_030903722.1"/>
</dbReference>
<dbReference type="InterPro" id="IPR012337">
    <property type="entry name" value="RNaseH-like_sf"/>
</dbReference>
<dbReference type="GeneID" id="115886334"/>
<dbReference type="PANTHER" id="PTHR45749">
    <property type="match status" value="1"/>
</dbReference>
<dbReference type="SUPFAM" id="SSF53098">
    <property type="entry name" value="Ribonuclease H-like"/>
    <property type="match status" value="1"/>
</dbReference>
<proteinExistence type="predicted"/>
<dbReference type="KEGG" id="soy:115884984"/>
<gene>
    <name evidence="5" type="primary">LOC115886334</name>
    <name evidence="4" type="synonym">LOC115884984</name>
</gene>
<dbReference type="Pfam" id="PF05699">
    <property type="entry name" value="Dimer_Tnp_hAT"/>
    <property type="match status" value="1"/>
</dbReference>